<feature type="domain" description="Retroviral envelope protein GP41-like" evidence="35">
    <location>
        <begin position="525"/>
        <end position="716"/>
    </location>
</feature>
<keyword evidence="7 32" id="KW-1168">Fusion of virus membrane with host membrane</keyword>
<comment type="function">
    <text evidence="32">Transmembrane protein gp41: Acts as a class I viral fusion protein. Under the current model, the protein has at least 3 conformational states: pre-fusion native state, pre-hairpin intermediate state, and post-fusion hairpin state. During fusion of viral and target intracellular membranes, the coiled coil regions (heptad repeats) assume a trimer-of-hairpins structure, positioning the fusion peptide in close proximity to the C-terminal region of the ectodomain. The formation of this structure appears to drive apposition and subsequent fusion of viral and target cell membranes. Complete fusion occurs in host cell endosomes and is dynamin-dependent, however some lipid transfer might occur at the plasma membrane. The virus undergoes clathrin-dependent internalization long before endosomal fusion, thus minimizing the surface exposure of conserved viral epitopes during fusion and reducing the efficacy of inhibitors targeting these epitopes. Membranes fusion leads to delivery of the nucleocapsid into the cytoplasm.</text>
</comment>
<keyword evidence="29 32" id="KW-0899">Viral immunoevasion</keyword>
<evidence type="ECO:0000256" key="9">
    <source>
        <dbReference type="ARBA" id="ARBA00022511"/>
    </source>
</evidence>
<evidence type="ECO:0000256" key="15">
    <source>
        <dbReference type="ARBA" id="ARBA00022703"/>
    </source>
</evidence>
<protein>
    <recommendedName>
        <fullName evidence="32">Envelope glycoprotein gp160</fullName>
    </recommendedName>
    <alternativeName>
        <fullName evidence="32">Env polyprotein</fullName>
    </alternativeName>
    <component>
        <recommendedName>
            <fullName evidence="32">Surface protein gp120</fullName>
            <shortName evidence="32">SU</shortName>
        </recommendedName>
        <alternativeName>
            <fullName evidence="32">Glycoprotein 120</fullName>
            <shortName evidence="32">gp120</shortName>
        </alternativeName>
    </component>
    <component>
        <recommendedName>
            <fullName evidence="32">Transmembrane protein gp41</fullName>
            <shortName evidence="32">TM</shortName>
        </recommendedName>
        <alternativeName>
            <fullName evidence="32">Glycoprotein 41</fullName>
            <shortName evidence="32">gp41</shortName>
        </alternativeName>
    </component>
</protein>
<comment type="similarity">
    <text evidence="32">Belongs to the HIV-1 env protein family.</text>
</comment>
<dbReference type="EMBL" id="MF501399">
    <property type="protein sequence ID" value="AWD53529.1"/>
    <property type="molecule type" value="Genomic_RNA"/>
</dbReference>
<evidence type="ECO:0000256" key="7">
    <source>
        <dbReference type="ARBA" id="ARBA00022506"/>
    </source>
</evidence>
<keyword evidence="10 32" id="KW-1165">Clathrin-mediated endocytosis of virus by host</keyword>
<feature type="region of interest" description="MPER; binding to GalCer" evidence="32">
    <location>
        <begin position="657"/>
        <end position="678"/>
    </location>
</feature>
<evidence type="ECO:0000256" key="29">
    <source>
        <dbReference type="ARBA" id="ARBA00023280"/>
    </source>
</evidence>
<evidence type="ECO:0000256" key="11">
    <source>
        <dbReference type="ARBA" id="ARBA00022581"/>
    </source>
</evidence>
<proteinExistence type="inferred from homology"/>
<dbReference type="GO" id="GO:1903908">
    <property type="term" value="P:positive regulation of plasma membrane raft polarization"/>
    <property type="evidence" value="ECO:0007669"/>
    <property type="project" value="UniProtKB-UniRule"/>
</dbReference>
<dbReference type="GO" id="GO:0005198">
    <property type="term" value="F:structural molecule activity"/>
    <property type="evidence" value="ECO:0007669"/>
    <property type="project" value="UniProtKB-UniRule"/>
</dbReference>
<dbReference type="GO" id="GO:0044175">
    <property type="term" value="C:host cell endosome membrane"/>
    <property type="evidence" value="ECO:0007669"/>
    <property type="project" value="UniProtKB-SubCell"/>
</dbReference>
<feature type="topological domain" description="Cytoplasmic" evidence="32">
    <location>
        <begin position="701"/>
        <end position="858"/>
    </location>
</feature>
<dbReference type="GO" id="GO:0039654">
    <property type="term" value="P:fusion of virus membrane with host endosome membrane"/>
    <property type="evidence" value="ECO:0007669"/>
    <property type="project" value="UniProtKB-UniRule"/>
</dbReference>
<comment type="subcellular location">
    <molecule>Surface protein gp120</molecule>
    <subcellularLocation>
        <location evidence="32">Virion membrane</location>
        <topology evidence="32">Peripheral membrane protein</topology>
    </subcellularLocation>
    <subcellularLocation>
        <location evidence="32">Host cell membrane</location>
        <topology evidence="32">Peripheral membrane protein</topology>
    </subcellularLocation>
    <subcellularLocation>
        <location evidence="32">Host endosome membrane</location>
        <topology evidence="32">Single-pass type I membrane protein</topology>
    </subcellularLocation>
    <text evidence="32">The surface protein is not anchored to the viral envelope, but associates with the extravirion surface through its binding to TM. It is probably concentrated at the site of budding and incorporated into the virions possibly by contacts between the cytoplasmic tail of Env and the N-terminus of Gag.</text>
</comment>
<evidence type="ECO:0000256" key="18">
    <source>
        <dbReference type="ARBA" id="ARBA00022844"/>
    </source>
</evidence>
<keyword evidence="25 32" id="KW-0472">Membrane</keyword>
<dbReference type="EMBL" id="MF501395">
    <property type="protein sequence ID" value="AWD53497.1"/>
    <property type="molecule type" value="Genomic_RNA"/>
</dbReference>
<dbReference type="EMBL" id="MF501405">
    <property type="protein sequence ID" value="AWD53577.1"/>
    <property type="molecule type" value="Genomic_RNA"/>
</dbReference>
<evidence type="ECO:0000256" key="22">
    <source>
        <dbReference type="ARBA" id="ARBA00022989"/>
    </source>
</evidence>
<dbReference type="GO" id="GO:0052031">
    <property type="term" value="P:symbiont-mediated perturbation of host defense response"/>
    <property type="evidence" value="ECO:0007669"/>
    <property type="project" value="UniProtKB-UniRule"/>
</dbReference>
<feature type="region of interest" description="Immunosuppression" evidence="32">
    <location>
        <begin position="569"/>
        <end position="587"/>
    </location>
</feature>
<evidence type="ECO:0000256" key="8">
    <source>
        <dbReference type="ARBA" id="ARBA00022510"/>
    </source>
</evidence>
<evidence type="ECO:0000256" key="10">
    <source>
        <dbReference type="ARBA" id="ARBA00022570"/>
    </source>
</evidence>
<comment type="PTM">
    <text evidence="32">Palmitoylation of the transmembrane protein and of Env polyprotein (prior to its proteolytic cleavage) is essential for their association with host cell membrane lipid rafts. Palmitoylation is therefore required for envelope trafficking to classical lipid rafts, but not for viral replication.</text>
</comment>
<accession>A0A2S1E0Q4</accession>
<keyword evidence="31 32" id="KW-1160">Virus entry into host cell</keyword>
<dbReference type="Gene3D" id="2.170.40.20">
    <property type="entry name" value="Human immunodeficiency virus 1, Gp160, envelope glycoprotein"/>
    <property type="match status" value="2"/>
</dbReference>
<keyword evidence="21 32" id="KW-1164">Virus endocytosis by host</keyword>
<keyword evidence="15 32" id="KW-0053">Apoptosis</keyword>
<keyword evidence="19 32" id="KW-1043">Host membrane</keyword>
<comment type="PTM">
    <text evidence="32">Specific enzymatic cleavages in vivo yield mature proteins. Envelope glycoproteins are synthesized as a inactive precursor that is heavily N-glycosylated and processed likely by host cell furin in the Golgi to yield the mature SU and TM proteins. The cleavage site between SU and TM requires the minimal sequence [KR]-X-[KR]-R. About 2 of the 9 disulfide bonds of gp41 are reduced by P4HB/PDI, following binding to CD4 receptor.</text>
</comment>
<keyword evidence="13 32" id="KW-0165">Cleavage on pair of basic residues</keyword>
<keyword evidence="26 32" id="KW-0564">Palmitate</keyword>
<evidence type="ECO:0000256" key="24">
    <source>
        <dbReference type="ARBA" id="ARBA00023054"/>
    </source>
</evidence>
<keyword evidence="22 32" id="KW-1133">Transmembrane helix</keyword>
<dbReference type="GO" id="GO:0019031">
    <property type="term" value="C:viral envelope"/>
    <property type="evidence" value="ECO:0007669"/>
    <property type="project" value="UniProtKB-KW"/>
</dbReference>
<keyword evidence="11 32" id="KW-0945">Host-virus interaction</keyword>
<evidence type="ECO:0000313" key="37">
    <source>
        <dbReference type="EMBL" id="AWD53529.1"/>
    </source>
</evidence>
<feature type="lipid moiety-binding region" description="S-palmitoyl cysteine; by host" evidence="32">
    <location>
        <position position="759"/>
    </location>
</feature>
<dbReference type="CDD" id="cd09909">
    <property type="entry name" value="HIV-1-like_HR1-HR2"/>
    <property type="match status" value="1"/>
</dbReference>
<keyword evidence="8 32" id="KW-1170">Fusion of virus membrane with host endosomal membrane</keyword>
<feature type="coiled-coil region" evidence="32">
    <location>
        <begin position="628"/>
        <end position="662"/>
    </location>
</feature>
<dbReference type="HAMAP" id="MF_04083">
    <property type="entry name" value="HIV_ENV"/>
    <property type="match status" value="1"/>
</dbReference>
<keyword evidence="30 32" id="KW-0449">Lipoprotein</keyword>
<dbReference type="FunFam" id="2.170.40.20:FF:000003">
    <property type="entry name" value="Envelope glycoprotein gp160"/>
    <property type="match status" value="1"/>
</dbReference>
<feature type="chain" id="PRO_5042628355" description="Envelope glycoprotein gp160" evidence="32">
    <location>
        <begin position="30"/>
        <end position="858"/>
    </location>
</feature>
<evidence type="ECO:0000256" key="32">
    <source>
        <dbReference type="HAMAP-Rule" id="MF_04083"/>
    </source>
</evidence>
<dbReference type="FunFam" id="2.170.40.20:FF:000004">
    <property type="entry name" value="Envelope glycoprotein gp160"/>
    <property type="match status" value="1"/>
</dbReference>
<feature type="domain" description="Human immunodeficiency virus 1 envelope glycoprotein Gp120" evidence="34">
    <location>
        <begin position="31"/>
        <end position="139"/>
    </location>
</feature>
<feature type="transmembrane region" description="Helical" evidence="33">
    <location>
        <begin position="673"/>
        <end position="700"/>
    </location>
</feature>
<evidence type="ECO:0000259" key="35">
    <source>
        <dbReference type="Pfam" id="PF00517"/>
    </source>
</evidence>
<feature type="transmembrane region" description="Helical" evidence="33">
    <location>
        <begin position="507"/>
        <end position="530"/>
    </location>
</feature>
<dbReference type="GO" id="GO:0055036">
    <property type="term" value="C:virion membrane"/>
    <property type="evidence" value="ECO:0007669"/>
    <property type="project" value="UniProtKB-SubCell"/>
</dbReference>
<keyword evidence="12 32" id="KW-1162">Viral penetration into host cytoplasm</keyword>
<gene>
    <name evidence="32 37" type="primary">env</name>
</gene>
<evidence type="ECO:0000256" key="16">
    <source>
        <dbReference type="ARBA" id="ARBA00022729"/>
    </source>
</evidence>
<evidence type="ECO:0000256" key="13">
    <source>
        <dbReference type="ARBA" id="ARBA00022685"/>
    </source>
</evidence>
<evidence type="ECO:0000313" key="36">
    <source>
        <dbReference type="EMBL" id="AWD53497.1"/>
    </source>
</evidence>
<evidence type="ECO:0000256" key="25">
    <source>
        <dbReference type="ARBA" id="ARBA00023136"/>
    </source>
</evidence>
<evidence type="ECO:0000256" key="30">
    <source>
        <dbReference type="ARBA" id="ARBA00023288"/>
    </source>
</evidence>
<comment type="caution">
    <text evidence="32 33">Lacks conserved residue(s) required for the propagation of feature annotation.</text>
</comment>
<dbReference type="Gene3D" id="1.10.287.210">
    <property type="match status" value="1"/>
</dbReference>
<evidence type="ECO:0000256" key="4">
    <source>
        <dbReference type="ARBA" id="ARBA00004563"/>
    </source>
</evidence>
<sequence>MKVKVILRNYQQWWIWSILGFWMICNVFGNLWVTVYYGVPVWREAKATLFCASDAKAYEKEVHNVWATHACVPTDPNPQELVLENVTENFNMWKNDMVDQMHEDIISLWDQSLKPCVKLTPLCVTLKCMNVSVNATNATATAENNNQREMKNCSFNITTEIRDRKKKEYALFYKLDIVPFKDEENNHTSNDTYILINCNTSAVTQACPKVSFDPIPIHYCAPAGFAILKCNNKTFNGTGPCNNVSTVQCTHGIKPVVSTQLLLNGSLTEDIVISSENITNNGKTIIVHLKEAVQIKCIRPGNNTRKSMRIGPGQTFYATGDIIGDIRKAYCNISRQNWTETVKGVMEKLKQYFNNNTTIKFAPPSGGDIEITTHSFNCGGEFFYCNTSKLFNVSSANLTIYSDTTITLPCRIKQIINMWQGVGQAMYAPPIQGEIVCNSNITGLLLTRDGGKGNETENGTEIFRPGGGDMRDNWRSELYKYKVVEVKPLGIAPTGAKRRVVEREKRAVGIGAVFLGFLGAAGSTMGAASVTLTVQARQLLSGIVQQQSNLLRAIEAQQHMLQLTVWGIKQLQTRVLAIERYLKDQQLLGLWGCSGKLICTTNVPWNSSWSNKSETDIWNSMTWIQWDREIDNYTKTIYDLLEESQFQQEQNEKDLLALDSWKNLWNWFNITNWLWYIKIFIMIVGGLIGLRIIFAVLSIINRVRQGYSPLSFQTLTPHQRELDRLGRIEEEGGEQGRDRSIRLVNGFLALAWDDLRSLCLFSYHRLRDFILIVVRAVELLGRSSLRGIQKGWEAFKYLGGLVQYWGLELKKSAISLFDTIAIVVAEGSDRIIELIQRICRAIINIPRRIRQGFEAALQ</sequence>
<feature type="disulfide bond" evidence="32">
    <location>
        <begin position="51"/>
        <end position="71"/>
    </location>
</feature>
<dbReference type="SUPFAM" id="SSF58069">
    <property type="entry name" value="Virus ectodomain"/>
    <property type="match status" value="1"/>
</dbReference>
<keyword evidence="9 32" id="KW-1032">Host cell membrane</keyword>
<feature type="disulfide bond" evidence="32">
    <location>
        <begin position="220"/>
        <end position="249"/>
    </location>
</feature>
<evidence type="ECO:0000256" key="12">
    <source>
        <dbReference type="ARBA" id="ARBA00022595"/>
    </source>
</evidence>
<feature type="region of interest" description="CD4-binding loop" evidence="32">
    <location>
        <begin position="364"/>
        <end position="374"/>
    </location>
</feature>
<evidence type="ECO:0000256" key="3">
    <source>
        <dbReference type="ARBA" id="ARBA00004505"/>
    </source>
</evidence>
<keyword evidence="17 32" id="KW-1161">Viral attachment to host cell</keyword>
<feature type="chain" id="PRO_5042628354" description="Transmembrane protein gp41" evidence="32">
    <location>
        <begin position="507"/>
        <end position="858"/>
    </location>
</feature>
<dbReference type="Gene3D" id="1.20.5.490">
    <property type="entry name" value="Single helix bin"/>
    <property type="match status" value="1"/>
</dbReference>
<comment type="domain">
    <text evidence="32">The CD4-binding region is targeted by the antibody b12.</text>
</comment>
<dbReference type="FunFam" id="1.10.287.210:FF:000001">
    <property type="entry name" value="Envelope glycoprotein gp160"/>
    <property type="match status" value="1"/>
</dbReference>
<evidence type="ECO:0000256" key="31">
    <source>
        <dbReference type="ARBA" id="ARBA00023296"/>
    </source>
</evidence>
<organismHost>
    <name type="scientific">Homo sapiens</name>
    <name type="common">Human</name>
    <dbReference type="NCBI Taxonomy" id="9606"/>
</organismHost>
<reference evidence="37" key="1">
    <citation type="journal article" date="2018" name="Nat. Commun.">
        <title>Tracking HIV-1 recombination to resolve its contribution to HIV-1 evolution in natural infection.</title>
        <authorList>
            <person name="Song H."/>
            <person name="Giorgi E.E."/>
            <person name="Ganusov V.V."/>
            <person name="Cai F."/>
            <person name="Athreya G."/>
            <person name="Yoon H."/>
            <person name="Carja O."/>
            <person name="Hora B."/>
            <person name="Hraber P."/>
            <person name="Jiang C."/>
            <person name="Wang S."/>
            <person name="Li H."/>
            <person name="Salazar-Gonzalez J.F."/>
            <person name="Salazar M.G."/>
            <person name="Goonetilleke N."/>
            <person name="Keele B."/>
            <person name="Montefiori D.C."/>
            <person name="Cohen M.S."/>
            <person name="Shaw G.M."/>
            <person name="Hahn B.H."/>
            <person name="McMichael A.J."/>
            <person name="Haynes B.F."/>
            <person name="Korber B."/>
            <person name="Battacharya T."/>
            <person name="Gao F."/>
        </authorList>
    </citation>
    <scope>NUCLEOTIDE SEQUENCE</scope>
    <source>
        <strain evidence="36">CH1754.3.d0028.ipe021_23</strain>
        <strain evidence="37">CH1754.3.d0028.ipe021_27</strain>
        <strain evidence="38">CH1754.3.d0028.ipe021_33</strain>
    </source>
</reference>
<keyword evidence="14 32" id="KW-0812">Transmembrane</keyword>
<dbReference type="Pfam" id="PF00517">
    <property type="entry name" value="GP41"/>
    <property type="match status" value="1"/>
</dbReference>
<comment type="domain">
    <text evidence="32">The membrane proximal external region (MPER) present in gp41 is a tryptophan-rich region recognized by the antibodies 2F5, Z13, and 4E10. MPER seems to play a role in fusion.</text>
</comment>
<feature type="region of interest" description="Fusion peptide" evidence="32">
    <location>
        <begin position="507"/>
        <end position="527"/>
    </location>
</feature>
<feature type="short sequence motif" description="YXXL motif; contains endocytosis signal" evidence="32">
    <location>
        <begin position="707"/>
        <end position="710"/>
    </location>
</feature>
<comment type="PTM">
    <text evidence="32">Highly glycosylated by host. The high number of glycan on the protein is reffered to as 'glycan shield' because it contributes to hide protein sequence from adaptive immune system.</text>
</comment>
<dbReference type="GO" id="GO:0020002">
    <property type="term" value="C:host cell plasma membrane"/>
    <property type="evidence" value="ECO:0007669"/>
    <property type="project" value="UniProtKB-SubCell"/>
</dbReference>
<comment type="domain">
    <text evidence="32">Some of the most genetically diverse regions of the viral genome are present in Env. They are called variable regions 1 through 5 (V1 through V5). Coreceptor usage of gp120 is determined mainly by the primary structure of the third variable region (V3) in the outer domain of gp120. The sequence of V3 determines which coreceptor, CCR5 and/or CXCR4 (corresponding to R5/macrophage, X4/T cell and R5X4/T cell and macrophage tropism), is used to trigger the fusion potential of the Env complex, and hence which cells the virus can infect. Binding to CCR5 involves a region adjacent in addition to V3.</text>
</comment>
<comment type="domain">
    <text evidence="32">The YXXL motif is involved in determining the exact site of viral release at the surface of infected mononuclear cells and promotes endocytosis. YXXL and di-leucine endocytosis motifs interact directly or indirectly with the clathrin adapter complexes, opperate independently, and their activities are not additive.</text>
</comment>
<dbReference type="GO" id="GO:0016020">
    <property type="term" value="C:membrane"/>
    <property type="evidence" value="ECO:0007669"/>
    <property type="project" value="UniProtKB-UniRule"/>
</dbReference>
<evidence type="ECO:0000313" key="38">
    <source>
        <dbReference type="EMBL" id="AWD53577.1"/>
    </source>
</evidence>
<evidence type="ECO:0000256" key="23">
    <source>
        <dbReference type="ARBA" id="ARBA00023046"/>
    </source>
</evidence>
<evidence type="ECO:0000256" key="33">
    <source>
        <dbReference type="RuleBase" id="RU363095"/>
    </source>
</evidence>
<evidence type="ECO:0000256" key="20">
    <source>
        <dbReference type="ARBA" id="ARBA00022879"/>
    </source>
</evidence>
<dbReference type="GO" id="GO:1903911">
    <property type="term" value="P:positive regulation of receptor clustering"/>
    <property type="evidence" value="ECO:0007669"/>
    <property type="project" value="UniProtKB-UniRule"/>
</dbReference>
<comment type="miscellaneous">
    <text evidence="32">Inhibitors targeting HIV-1 viral envelope proteins are used as antiretroviral drugs. Attachment of virions to the cell surface via non-specific interactions and CD4 binding can be blocked by inhibitors that include cyanovirin-N, cyclotriazadisulfonamide analogs, PRO 2000, TNX 355 and PRO 542. In addition, BMS 806 can block CD4-induced conformational changes. Env interactions with the coreceptor molecules can be targeted by CCR5 antagonists including SCH-D, maraviroc (UK 427857) and aplaviroc (GW 873140), and the CXCR4 antagonist AMD 070. Fusion of viral and cellular membranes can be inhibited by peptides such as enfuvirtide and tifuvirtide (T 1249). Resistance to inhibitors associated with mutations in Env are observed. Most of the time, single mutations confer only a modest reduction in drug susceptibility. Combination of several mutations is usually required to develop a high-level drug resistance.</text>
</comment>
<feature type="transmembrane region" description="Helical" evidence="33">
    <location>
        <begin position="13"/>
        <end position="39"/>
    </location>
</feature>
<evidence type="ECO:0000256" key="6">
    <source>
        <dbReference type="ARBA" id="ARBA00004650"/>
    </source>
</evidence>
<evidence type="ECO:0000256" key="19">
    <source>
        <dbReference type="ARBA" id="ARBA00022870"/>
    </source>
</evidence>
<evidence type="ECO:0000256" key="1">
    <source>
        <dbReference type="ARBA" id="ARBA00004402"/>
    </source>
</evidence>
<evidence type="ECO:0000256" key="17">
    <source>
        <dbReference type="ARBA" id="ARBA00022804"/>
    </source>
</evidence>
<evidence type="ECO:0000256" key="28">
    <source>
        <dbReference type="ARBA" id="ARBA00023180"/>
    </source>
</evidence>
<comment type="subcellular location">
    <subcellularLocation>
        <location evidence="3">Host cell membrane</location>
        <topology evidence="3">Peripheral membrane protein</topology>
    </subcellularLocation>
    <subcellularLocation>
        <location evidence="1">Host cell membrane</location>
        <topology evidence="1">Single-pass type I membrane protein</topology>
    </subcellularLocation>
    <subcellularLocation>
        <location evidence="2">Host endosome membrane</location>
        <topology evidence="2">Peripheral membrane protein</topology>
    </subcellularLocation>
    <subcellularLocation>
        <location evidence="5">Host endosome membrane</location>
        <topology evidence="5">Single-pass type I membrane protein</topology>
    </subcellularLocation>
    <subcellularLocation>
        <location evidence="6">Virion membrane</location>
        <topology evidence="6">Peripheral membrane protein</topology>
    </subcellularLocation>
    <subcellularLocation>
        <location evidence="4">Virion membrane</location>
        <topology evidence="4">Single-pass type I membrane protein</topology>
    </subcellularLocation>
</comment>
<evidence type="ECO:0000259" key="34">
    <source>
        <dbReference type="Pfam" id="PF00516"/>
    </source>
</evidence>
<keyword evidence="28 32" id="KW-0325">Glycoprotein</keyword>
<evidence type="ECO:0000256" key="21">
    <source>
        <dbReference type="ARBA" id="ARBA00022890"/>
    </source>
</evidence>
<comment type="subcellular location">
    <molecule>Transmembrane protein gp41</molecule>
    <subcellularLocation>
        <location evidence="32">Virion membrane</location>
        <topology evidence="32">Single-pass type I membrane protein</topology>
    </subcellularLocation>
    <subcellularLocation>
        <location evidence="32">Host cell membrane</location>
        <topology evidence="32">Single-pass type I membrane protein</topology>
    </subcellularLocation>
    <subcellularLocation>
        <location evidence="32">Host endosome membrane</location>
        <topology evidence="32">Single-pass type I membrane protein</topology>
    </subcellularLocation>
    <text evidence="32">It is probably concentrated at the site of budding and incorporated into the virions possibly by contacts between the cytoplasmic tail of Env and the N-terminus of Gag.</text>
</comment>
<keyword evidence="16 32" id="KW-0732">Signal</keyword>
<dbReference type="GO" id="GO:0019062">
    <property type="term" value="P:virion attachment to host cell"/>
    <property type="evidence" value="ECO:0007669"/>
    <property type="project" value="UniProtKB-UniRule"/>
</dbReference>
<organism evidence="37">
    <name type="scientific">Human immunodeficiency virus type 1</name>
    <name type="common">HIV-1</name>
    <dbReference type="NCBI Taxonomy" id="11676"/>
    <lineage>
        <taxon>Viruses</taxon>
        <taxon>Riboviria</taxon>
        <taxon>Pararnavirae</taxon>
        <taxon>Artverviricota</taxon>
        <taxon>Revtraviricetes</taxon>
        <taxon>Ortervirales</taxon>
        <taxon>Retroviridae</taxon>
        <taxon>Orthoretrovirinae</taxon>
        <taxon>Lentivirus</taxon>
        <taxon>Lentivirus humimdef1</taxon>
    </lineage>
</organism>
<comment type="domain">
    <text evidence="32 33">The 17 amino acids long immunosuppressive region is present in many retroviral envelope proteins. Synthetic peptides derived from this relatively conserved sequence inhibit immune function in vitro and in vivo.</text>
</comment>
<dbReference type="SUPFAM" id="SSF56502">
    <property type="entry name" value="gp120 core"/>
    <property type="match status" value="2"/>
</dbReference>
<feature type="domain" description="Human immunodeficiency virus 1 envelope glycoprotein Gp120" evidence="34">
    <location>
        <begin position="144"/>
        <end position="506"/>
    </location>
</feature>
<keyword evidence="18 32" id="KW-0946">Virion</keyword>
<dbReference type="GO" id="GO:0019082">
    <property type="term" value="P:viral protein processing"/>
    <property type="evidence" value="ECO:0007669"/>
    <property type="project" value="UniProtKB-UniRule"/>
</dbReference>
<keyword evidence="27 32" id="KW-1015">Disulfide bond</keyword>
<evidence type="ECO:0000256" key="2">
    <source>
        <dbReference type="ARBA" id="ARBA00004433"/>
    </source>
</evidence>
<feature type="lipid moiety-binding region" description="S-palmitoyl cysteine; by host" evidence="32">
    <location>
        <position position="839"/>
    </location>
</feature>
<comment type="function">
    <text evidence="32">Envelope glycoprotein gp160: Oligomerizes in the host endoplasmic reticulum into predominantly trimers. In a second time, gp160 transits in the host Golgi, where glycosylation is completed. The precursor is then proteolytically cleaved in the trans-Golgi and thereby activated by cellular furin or furin-like proteases to produce gp120 and gp41.</text>
</comment>
<dbReference type="InterPro" id="IPR036377">
    <property type="entry name" value="Gp120_core_sf"/>
</dbReference>
<comment type="miscellaneous">
    <text evidence="32">HIV-1 lineages are divided in three main groups, M (for Major), O (for Outlier), and N (for New, or Non-M, Non-O). The vast majority of strains found worldwide belong to the group M. Group O seems to be endemic to and largely confined to Cameroon and neighboring countries in West Central Africa, where these viruses represent a small minority of HIV-1 strains. The group N is represented by a limited number of isolates from Cameroonian persons. The group M is further subdivided in 9 clades or subtypes (A to D, F to H, J and K).</text>
</comment>
<evidence type="ECO:0000256" key="5">
    <source>
        <dbReference type="ARBA" id="ARBA00004578"/>
    </source>
</evidence>
<keyword evidence="24 32" id="KW-0175">Coiled coil</keyword>
<name>A0A2S1E0Q4_HV1</name>
<feature type="site" description="Cleavage; by host furin" evidence="32">
    <location>
        <begin position="506"/>
        <end position="507"/>
    </location>
</feature>
<feature type="disulfide bond" evidence="32">
    <location>
        <begin position="230"/>
        <end position="241"/>
    </location>
</feature>
<evidence type="ECO:0000256" key="27">
    <source>
        <dbReference type="ARBA" id="ARBA00023157"/>
    </source>
</evidence>
<dbReference type="InterPro" id="IPR000328">
    <property type="entry name" value="GP41-like"/>
</dbReference>
<dbReference type="GO" id="GO:0019064">
    <property type="term" value="P:fusion of virus membrane with host plasma membrane"/>
    <property type="evidence" value="ECO:0007669"/>
    <property type="project" value="UniProtKB-UniRule"/>
</dbReference>
<comment type="function">
    <text evidence="32">Surface protein gp120: Attaches the virus to the host lymphoid cell by binding to the primary receptor CD4. This interaction induces a structural rearrangement creating a high affinity binding site for a chemokine coreceptor like CXCR4 and/or CCR5. Acts as a ligand for CD209/DC-SIGN and CLEC4M/DC-SIGNR, which are respectively found on dendritic cells (DCs), and on endothelial cells of liver sinusoids and lymph node sinuses. These interactions allow capture of viral particles at mucosal surfaces by these cells and subsequent transmission to permissive cells. HIV subverts the migration properties of dendritic cells to gain access to CD4+ T-cells in lymph nodes. Virus transmission to permissive T-cells occurs either in trans (without DCs infection, through viral capture and transmission), or in cis (following DCs productive infection, through the usual CD4-gp120 interaction), thereby inducing a robust infection. In trans infection, bound virions remain infectious over days and it is proposed that they are not degraded, but protected in non-lysosomal acidic organelles within the DCs close to the cell membrane thus contributing to the viral infectious potential during DCs' migration from the periphery to the lymphoid tissues. On arrival at lymphoid tissues, intact virions recycle back to DCs' cell surface allowing virus transmission to CD4+ T-cells.</text>
</comment>
<dbReference type="Pfam" id="PF00516">
    <property type="entry name" value="GP120"/>
    <property type="match status" value="2"/>
</dbReference>
<dbReference type="GO" id="GO:0075512">
    <property type="term" value="P:clathrin-dependent endocytosis of virus by host cell"/>
    <property type="evidence" value="ECO:0007669"/>
    <property type="project" value="UniProtKB-UniRule"/>
</dbReference>
<feature type="disulfide bond" evidence="32">
    <location>
        <begin position="593"/>
        <end position="599"/>
    </location>
</feature>
<comment type="subunit">
    <text evidence="32">The mature envelope protein (Env) consists of a homotrimer of non-covalently associated gp120-gp41 heterodimers. The resulting complex protrudes from the virus surface as a spike. There seems to be as few as 10 spikes on the average virion. Surface protein gp120 interacts with host CD4, CCR5 and CXCR4. Gp120 also interacts with the C-type lectins CD209/DC-SIGN and CLEC4M/DC-SIGNR (collectively referred to as DC-SIGN(R)). Gp120 and gp41 interact with GalCer. Gp120 interacts with host ITGA4/ITGB7 complex; on CD4+ T-cells, this interaction results in rapid activation of integrin ITGAL/LFA-1, which facilitates efficient cell-to-cell spreading of HIV-1. Gp120 interacts with cell-associated heparan sulfate; this interaction increases virus infectivity on permissive cells and may be involved in infection of CD4- cells.</text>
</comment>
<dbReference type="InterPro" id="IPR000777">
    <property type="entry name" value="HIV1_Gp120"/>
</dbReference>
<evidence type="ECO:0000256" key="26">
    <source>
        <dbReference type="ARBA" id="ARBA00023139"/>
    </source>
</evidence>
<evidence type="ECO:0000256" key="14">
    <source>
        <dbReference type="ARBA" id="ARBA00022692"/>
    </source>
</evidence>
<keyword evidence="20 32" id="KW-0261">Viral envelope protein</keyword>
<keyword evidence="23 32" id="KW-1039">Host endosome</keyword>
<dbReference type="InterPro" id="IPR037527">
    <property type="entry name" value="Gp160"/>
</dbReference>